<name>A0A1M7XZX4_9BACT</name>
<dbReference type="AlphaFoldDB" id="A0A1M7XZX4"/>
<evidence type="ECO:0000313" key="2">
    <source>
        <dbReference type="Proteomes" id="UP000184603"/>
    </source>
</evidence>
<keyword evidence="2" id="KW-1185">Reference proteome</keyword>
<reference evidence="1 2" key="1">
    <citation type="submission" date="2016-12" db="EMBL/GenBank/DDBJ databases">
        <authorList>
            <person name="Song W.-J."/>
            <person name="Kurnit D.M."/>
        </authorList>
    </citation>
    <scope>NUCLEOTIDE SEQUENCE [LARGE SCALE GENOMIC DNA]</scope>
    <source>
        <strain evidence="1 2">DSM 18488</strain>
    </source>
</reference>
<gene>
    <name evidence="1" type="ORF">SAMN02745220_00885</name>
</gene>
<proteinExistence type="predicted"/>
<sequence length="76" mass="8810">MKSLRISTHHMENNILNVQLGTDKFFRVALIMFNIFLAMDLECDFGIVVYLTMSTERTSPLTISVKQNVWLIFLIS</sequence>
<dbReference type="EMBL" id="FRFE01000003">
    <property type="protein sequence ID" value="SHO44812.1"/>
    <property type="molecule type" value="Genomic_DNA"/>
</dbReference>
<dbReference type="STRING" id="1121416.SAMN02745220_00885"/>
<protein>
    <submittedName>
        <fullName evidence="1">Uncharacterized protein</fullName>
    </submittedName>
</protein>
<accession>A0A1M7XZX4</accession>
<evidence type="ECO:0000313" key="1">
    <source>
        <dbReference type="EMBL" id="SHO44812.1"/>
    </source>
</evidence>
<dbReference type="Proteomes" id="UP000184603">
    <property type="component" value="Unassembled WGS sequence"/>
</dbReference>
<organism evidence="1 2">
    <name type="scientific">Desulfopila aestuarii DSM 18488</name>
    <dbReference type="NCBI Taxonomy" id="1121416"/>
    <lineage>
        <taxon>Bacteria</taxon>
        <taxon>Pseudomonadati</taxon>
        <taxon>Thermodesulfobacteriota</taxon>
        <taxon>Desulfobulbia</taxon>
        <taxon>Desulfobulbales</taxon>
        <taxon>Desulfocapsaceae</taxon>
        <taxon>Desulfopila</taxon>
    </lineage>
</organism>